<dbReference type="RefSeq" id="WP_107032791.1">
    <property type="nucleotide sequence ID" value="NZ_CAONIQ010000003.1"/>
</dbReference>
<reference evidence="2" key="1">
    <citation type="submission" date="2018-02" db="EMBL/GenBank/DDBJ databases">
        <authorList>
            <person name="Clavel T."/>
            <person name="Strowig T."/>
        </authorList>
    </citation>
    <scope>NUCLEOTIDE SEQUENCE [LARGE SCALE GENOMIC DNA]</scope>
    <source>
        <strain evidence="2">DSM 103720</strain>
    </source>
</reference>
<protein>
    <recommendedName>
        <fullName evidence="3">Phage portal protein</fullName>
    </recommendedName>
</protein>
<evidence type="ECO:0000313" key="2">
    <source>
        <dbReference type="Proteomes" id="UP000244905"/>
    </source>
</evidence>
<dbReference type="AlphaFoldDB" id="A0A2V1ILR0"/>
<name>A0A2V1ILR0_9BACT</name>
<organism evidence="1 2">
    <name type="scientific">Duncaniella muris</name>
    <dbReference type="NCBI Taxonomy" id="2094150"/>
    <lineage>
        <taxon>Bacteria</taxon>
        <taxon>Pseudomonadati</taxon>
        <taxon>Bacteroidota</taxon>
        <taxon>Bacteroidia</taxon>
        <taxon>Bacteroidales</taxon>
        <taxon>Muribaculaceae</taxon>
        <taxon>Duncaniella</taxon>
    </lineage>
</organism>
<dbReference type="GeneID" id="82526658"/>
<dbReference type="EMBL" id="PUEC01000022">
    <property type="protein sequence ID" value="PWB01367.1"/>
    <property type="molecule type" value="Genomic_DNA"/>
</dbReference>
<proteinExistence type="predicted"/>
<dbReference type="InterPro" id="IPR032427">
    <property type="entry name" value="P22_portal"/>
</dbReference>
<comment type="caution">
    <text evidence="1">The sequence shown here is derived from an EMBL/GenBank/DDBJ whole genome shotgun (WGS) entry which is preliminary data.</text>
</comment>
<dbReference type="Proteomes" id="UP000244905">
    <property type="component" value="Unassembled WGS sequence"/>
</dbReference>
<accession>A0A2V1ILR0</accession>
<gene>
    <name evidence="1" type="ORF">C5O23_09930</name>
</gene>
<evidence type="ECO:0008006" key="3">
    <source>
        <dbReference type="Google" id="ProtNLM"/>
    </source>
</evidence>
<dbReference type="Pfam" id="PF16510">
    <property type="entry name" value="P22_portal"/>
    <property type="match status" value="1"/>
</dbReference>
<keyword evidence="2" id="KW-1185">Reference proteome</keyword>
<evidence type="ECO:0000313" key="1">
    <source>
        <dbReference type="EMBL" id="PWB01367.1"/>
    </source>
</evidence>
<sequence length="425" mass="47337">MKLKYNPGLYRRAVDAHRGLSRLRALRLRLMEHTYGRQWSDLITTDDGRILSEYDHALESGMRPLTNNLLRSLVKSIVGRFRYNLSAAEKPDGSEELTAFRKANQLDELDSRCLEEFLISGCVIQKLVCERRPGSPLAVWADNICPDDFFVNRFSDPRGADVRIIGHFFRVSLAELKLRFGHGSASRCAMLERCYANSSGFNATDHAAVCHVAEVWNFDIDPAAPADDPHWHCRFMAPNGTVLDETRSTLPSGGHPYAFKFYPLTDGKVHPFIEDLIGQQKHINILITMIDHILANSAKGVLLMPMDAIMPESDIRDVSRVWSRPGGVIPVNPAARMMPQEVSVSSGASRDASQLLDAEMKLFQQISGVSGALQGQLQASNVSASLYESQINNSAIALLDIYESFNSFRCVRDSIAAEMINTISH</sequence>